<evidence type="ECO:0000313" key="2">
    <source>
        <dbReference type="EMBL" id="KAH6900078.1"/>
    </source>
</evidence>
<feature type="compositionally biased region" description="Basic residues" evidence="1">
    <location>
        <begin position="71"/>
        <end position="90"/>
    </location>
</feature>
<feature type="compositionally biased region" description="Acidic residues" evidence="1">
    <location>
        <begin position="755"/>
        <end position="768"/>
    </location>
</feature>
<gene>
    <name evidence="2" type="ORF">B0T10DRAFT_14552</name>
</gene>
<sequence length="768" mass="84022">MNPNAATFKPAPVSPEPVIGRQEPIQTSSRRSLKGSELRSKKDEKTTQREVLDPSNYDDMFPSLDNLGPTKGRRTSSKARNTRRGSRFVAKKAEEPRDSKAALPPSLASSIQGTDMSGNSEKPTLKSPIPKQPKHETRGLVPATPLKPASVENKKEAGDPNSSSAPLTNNLEAIGLIRARPNMPPTPKPDHEVPVGPRALKGVTSNRQTSSVSYVPVHTPPCPAPAFPAPFGHPRAMPSPAGMPYSGQSFYPQQYVPPNSPGFTPMPQYPIPQYPMPHYPIPQYPIPQYPMPQYPIPQAHMPQVQGHMGQVAWEPPLSEPGPGWPSPHPSSHFGSPYPQPWQAMGHQQPQYQTQAFSNTNQGSNGFMPFQVPDRGKSQRMDPRWPNRLYNRGVIQRPTSTPTNRAQAGASKPVEGWHSKPRGNTLTPSRAKGPPTEFIEFRSEPASSQPSSAAKLLTQQPLRLPTRDKGRNEAPLFNQQGIANQADPGRPVPAVQGLNNGRPASEIEPPPSQSLPNTTPAKTQMNQVSSPLQGAPKGPKSSKAMQIRAPRTALLQNRSPVGASSDKNGSWSQSKRWVRGEVMEKAAFQKMLISLRYMSADKSPSIPQNAAELTAFKAELAESEKVKLLEEVQKKQVSAKTDEKDQGKQLVLFRGKQLQDNLSPVFAATNCFNSEPANKDGPRVEWPSLAEFKDDGDKRSFIYGRCFPLARLNVLAIQVPPGFPGPIPNSDGSIRWTDKRVRVVPRDIIPVNSPDSDSENMTESGEVEA</sequence>
<comment type="caution">
    <text evidence="2">The sequence shown here is derived from an EMBL/GenBank/DDBJ whole genome shotgun (WGS) entry which is preliminary data.</text>
</comment>
<feature type="compositionally biased region" description="Polar residues" evidence="1">
    <location>
        <begin position="345"/>
        <end position="364"/>
    </location>
</feature>
<evidence type="ECO:0000313" key="3">
    <source>
        <dbReference type="Proteomes" id="UP000777438"/>
    </source>
</evidence>
<keyword evidence="3" id="KW-1185">Reference proteome</keyword>
<feature type="compositionally biased region" description="Basic and acidic residues" evidence="1">
    <location>
        <begin position="34"/>
        <end position="52"/>
    </location>
</feature>
<name>A0A9P9AXC4_9HYPO</name>
<feature type="compositionally biased region" description="Polar residues" evidence="1">
    <location>
        <begin position="111"/>
        <end position="122"/>
    </location>
</feature>
<feature type="region of interest" description="Disordered" evidence="1">
    <location>
        <begin position="312"/>
        <end position="571"/>
    </location>
</feature>
<dbReference type="EMBL" id="JAGPYM010000001">
    <property type="protein sequence ID" value="KAH6900078.1"/>
    <property type="molecule type" value="Genomic_DNA"/>
</dbReference>
<feature type="region of interest" description="Disordered" evidence="1">
    <location>
        <begin position="748"/>
        <end position="768"/>
    </location>
</feature>
<feature type="compositionally biased region" description="Basic and acidic residues" evidence="1">
    <location>
        <begin position="91"/>
        <end position="100"/>
    </location>
</feature>
<feature type="compositionally biased region" description="Pro residues" evidence="1">
    <location>
        <begin position="317"/>
        <end position="328"/>
    </location>
</feature>
<evidence type="ECO:0000256" key="1">
    <source>
        <dbReference type="SAM" id="MobiDB-lite"/>
    </source>
</evidence>
<feature type="compositionally biased region" description="Polar residues" evidence="1">
    <location>
        <begin position="513"/>
        <end position="531"/>
    </location>
</feature>
<feature type="compositionally biased region" description="Polar residues" evidence="1">
    <location>
        <begin position="396"/>
        <end position="405"/>
    </location>
</feature>
<accession>A0A9P9AXC4</accession>
<feature type="compositionally biased region" description="Low complexity" evidence="1">
    <location>
        <begin position="101"/>
        <end position="110"/>
    </location>
</feature>
<feature type="compositionally biased region" description="Low complexity" evidence="1">
    <location>
        <begin position="443"/>
        <end position="453"/>
    </location>
</feature>
<protein>
    <submittedName>
        <fullName evidence="2">Uncharacterized protein</fullName>
    </submittedName>
</protein>
<proteinExistence type="predicted"/>
<reference evidence="2 3" key="1">
    <citation type="journal article" date="2021" name="Nat. Commun.">
        <title>Genetic determinants of endophytism in the Arabidopsis root mycobiome.</title>
        <authorList>
            <person name="Mesny F."/>
            <person name="Miyauchi S."/>
            <person name="Thiergart T."/>
            <person name="Pickel B."/>
            <person name="Atanasova L."/>
            <person name="Karlsson M."/>
            <person name="Huettel B."/>
            <person name="Barry K.W."/>
            <person name="Haridas S."/>
            <person name="Chen C."/>
            <person name="Bauer D."/>
            <person name="Andreopoulos W."/>
            <person name="Pangilinan J."/>
            <person name="LaButti K."/>
            <person name="Riley R."/>
            <person name="Lipzen A."/>
            <person name="Clum A."/>
            <person name="Drula E."/>
            <person name="Henrissat B."/>
            <person name="Kohler A."/>
            <person name="Grigoriev I.V."/>
            <person name="Martin F.M."/>
            <person name="Hacquard S."/>
        </authorList>
    </citation>
    <scope>NUCLEOTIDE SEQUENCE [LARGE SCALE GENOMIC DNA]</scope>
    <source>
        <strain evidence="2 3">MPI-CAGE-CH-0241</strain>
    </source>
</reference>
<feature type="compositionally biased region" description="Basic and acidic residues" evidence="1">
    <location>
        <begin position="373"/>
        <end position="384"/>
    </location>
</feature>
<organism evidence="2 3">
    <name type="scientific">Thelonectria olida</name>
    <dbReference type="NCBI Taxonomy" id="1576542"/>
    <lineage>
        <taxon>Eukaryota</taxon>
        <taxon>Fungi</taxon>
        <taxon>Dikarya</taxon>
        <taxon>Ascomycota</taxon>
        <taxon>Pezizomycotina</taxon>
        <taxon>Sordariomycetes</taxon>
        <taxon>Hypocreomycetidae</taxon>
        <taxon>Hypocreales</taxon>
        <taxon>Nectriaceae</taxon>
        <taxon>Thelonectria</taxon>
    </lineage>
</organism>
<dbReference type="Proteomes" id="UP000777438">
    <property type="component" value="Unassembled WGS sequence"/>
</dbReference>
<dbReference type="AlphaFoldDB" id="A0A9P9AXC4"/>
<feature type="region of interest" description="Disordered" evidence="1">
    <location>
        <begin position="1"/>
        <end position="168"/>
    </location>
</feature>
<dbReference type="OrthoDB" id="1703270at2759"/>